<evidence type="ECO:0000256" key="3">
    <source>
        <dbReference type="SAM" id="MobiDB-lite"/>
    </source>
</evidence>
<dbReference type="GO" id="GO:0071281">
    <property type="term" value="P:cellular response to iron ion"/>
    <property type="evidence" value="ECO:0007669"/>
    <property type="project" value="TreeGrafter"/>
</dbReference>
<gene>
    <name evidence="6" type="ORF">G4D63_05995</name>
</gene>
<dbReference type="EMBL" id="JAAIWM010000002">
    <property type="protein sequence ID" value="NEY71291.1"/>
    <property type="molecule type" value="Genomic_DNA"/>
</dbReference>
<evidence type="ECO:0000313" key="7">
    <source>
        <dbReference type="Proteomes" id="UP000481043"/>
    </source>
</evidence>
<comment type="caution">
    <text evidence="6">The sequence shown here is derived from an EMBL/GenBank/DDBJ whole genome shotgun (WGS) entry which is preliminary data.</text>
</comment>
<reference evidence="6 7" key="1">
    <citation type="submission" date="2020-02" db="EMBL/GenBank/DDBJ databases">
        <title>Bacillus aquiflavi sp. nov., isolated from yellow water of strong flavor Chinese baijiu in Yibin region of China.</title>
        <authorList>
            <person name="Xie J."/>
        </authorList>
    </citation>
    <scope>NUCLEOTIDE SEQUENCE [LARGE SCALE GENOMIC DNA]</scope>
    <source>
        <strain evidence="6 7">SA4</strain>
    </source>
</reference>
<name>A0A6M0Q4P4_9BACI</name>
<dbReference type="NCBIfam" id="NF038402">
    <property type="entry name" value="TroA_like"/>
    <property type="match status" value="1"/>
</dbReference>
<dbReference type="InterPro" id="IPR050902">
    <property type="entry name" value="ABC_Transporter_SBP"/>
</dbReference>
<feature type="chain" id="PRO_5038962359" evidence="4">
    <location>
        <begin position="20"/>
        <end position="325"/>
    </location>
</feature>
<feature type="signal peptide" evidence="4">
    <location>
        <begin position="1"/>
        <end position="19"/>
    </location>
</feature>
<dbReference type="Gene3D" id="3.40.50.1980">
    <property type="entry name" value="Nitrogenase molybdenum iron protein domain"/>
    <property type="match status" value="2"/>
</dbReference>
<evidence type="ECO:0000256" key="4">
    <source>
        <dbReference type="SAM" id="SignalP"/>
    </source>
</evidence>
<dbReference type="PROSITE" id="PS51257">
    <property type="entry name" value="PROKAR_LIPOPROTEIN"/>
    <property type="match status" value="1"/>
</dbReference>
<sequence>MKQYLLTFLLALFTVFTLAACGGADEVQEPAETQTETEGTEETTGESFPITITDGVENEVTIEAKPEKIVSLIPSNTEIVYALDMGDALVGVSDFDNYPEEVATKEKIGGMEFNVEKVISLQPDLVLAHGSSAFSSESGLEQLRNAGITVVVVPDATSFEATYESIHLIGKLTGTSVKAEEIVEDMKTRLAEIKEKASEVTEPATVWVEVSGPPEIYTTGKGTFMHEMIEAINAKNAAGEQEGWVMLTEEEIVALNPDVVVTTYGSFDPNAKANVLAREAWTEVPAIQNERVYDIQSDLVSRPGPRLIEGVEELAKAVYPEVFTE</sequence>
<dbReference type="FunFam" id="3.40.50.1980:FF:000035">
    <property type="entry name" value="Iron ABC transporter substrate-binding protein"/>
    <property type="match status" value="1"/>
</dbReference>
<dbReference type="InterPro" id="IPR054828">
    <property type="entry name" value="Vit_B12_bind_prot"/>
</dbReference>
<protein>
    <submittedName>
        <fullName evidence="6">ABC transporter substrate-binding protein</fullName>
    </submittedName>
</protein>
<keyword evidence="2 4" id="KW-0732">Signal</keyword>
<feature type="domain" description="Fe/B12 periplasmic-binding" evidence="5">
    <location>
        <begin position="68"/>
        <end position="322"/>
    </location>
</feature>
<dbReference type="PANTHER" id="PTHR30535">
    <property type="entry name" value="VITAMIN B12-BINDING PROTEIN"/>
    <property type="match status" value="1"/>
</dbReference>
<dbReference type="SUPFAM" id="SSF53807">
    <property type="entry name" value="Helical backbone' metal receptor"/>
    <property type="match status" value="1"/>
</dbReference>
<feature type="region of interest" description="Disordered" evidence="3">
    <location>
        <begin position="27"/>
        <end position="48"/>
    </location>
</feature>
<evidence type="ECO:0000313" key="6">
    <source>
        <dbReference type="EMBL" id="NEY71291.1"/>
    </source>
</evidence>
<dbReference type="CDD" id="cd01143">
    <property type="entry name" value="YvrC"/>
    <property type="match status" value="1"/>
</dbReference>
<dbReference type="RefSeq" id="WP_163179448.1">
    <property type="nucleotide sequence ID" value="NZ_JAAIWM010000002.1"/>
</dbReference>
<evidence type="ECO:0000256" key="2">
    <source>
        <dbReference type="ARBA" id="ARBA00022729"/>
    </source>
</evidence>
<dbReference type="PROSITE" id="PS50983">
    <property type="entry name" value="FE_B12_PBP"/>
    <property type="match status" value="1"/>
</dbReference>
<accession>A0A6M0Q4P4</accession>
<dbReference type="AlphaFoldDB" id="A0A6M0Q4P4"/>
<keyword evidence="7" id="KW-1185">Reference proteome</keyword>
<dbReference type="Proteomes" id="UP000481043">
    <property type="component" value="Unassembled WGS sequence"/>
</dbReference>
<dbReference type="InterPro" id="IPR002491">
    <property type="entry name" value="ABC_transptr_periplasmic_BD"/>
</dbReference>
<comment type="similarity">
    <text evidence="1">Belongs to the bacterial solute-binding protein 8 family.</text>
</comment>
<proteinExistence type="inferred from homology"/>
<organism evidence="6 7">
    <name type="scientific">Bacillus mesophilus</name>
    <dbReference type="NCBI Taxonomy" id="1808955"/>
    <lineage>
        <taxon>Bacteria</taxon>
        <taxon>Bacillati</taxon>
        <taxon>Bacillota</taxon>
        <taxon>Bacilli</taxon>
        <taxon>Bacillales</taxon>
        <taxon>Bacillaceae</taxon>
        <taxon>Bacillus</taxon>
    </lineage>
</organism>
<dbReference type="PANTHER" id="PTHR30535:SF34">
    <property type="entry name" value="MOLYBDATE-BINDING PROTEIN MOLA"/>
    <property type="match status" value="1"/>
</dbReference>
<evidence type="ECO:0000256" key="1">
    <source>
        <dbReference type="ARBA" id="ARBA00008814"/>
    </source>
</evidence>
<evidence type="ECO:0000259" key="5">
    <source>
        <dbReference type="PROSITE" id="PS50983"/>
    </source>
</evidence>
<dbReference type="Pfam" id="PF01497">
    <property type="entry name" value="Peripla_BP_2"/>
    <property type="match status" value="1"/>
</dbReference>